<sequence length="192" mass="21831">MDDVGASSQSSLPQNNPDPQPEPNPEPPEPHPDPDLSHPLLDDNTRRAELDERAGFHFVELSEDKKGKVLNAQVQIERAIEKALLSDGYSRDELSQRNKRDEIRAFLFYPRGKLLSIKTYESYVKEVEFGTHRSQPYKSLFERGYPQIRTRPVPEMGRGRRSGHVGLLRISINIGMRFERLSLVGGQVSIPV</sequence>
<evidence type="ECO:0000313" key="4">
    <source>
        <dbReference type="Proteomes" id="UP001386955"/>
    </source>
</evidence>
<dbReference type="Proteomes" id="UP001386955">
    <property type="component" value="Unassembled WGS sequence"/>
</dbReference>
<evidence type="ECO:0000313" key="3">
    <source>
        <dbReference type="EMBL" id="KAK7365970.1"/>
    </source>
</evidence>
<evidence type="ECO:0000313" key="2">
    <source>
        <dbReference type="EMBL" id="KAK7365438.1"/>
    </source>
</evidence>
<reference evidence="2 4" key="1">
    <citation type="submission" date="2024-01" db="EMBL/GenBank/DDBJ databases">
        <title>The genomes of 5 underutilized Papilionoideae crops provide insights into root nodulation and disease resistanc.</title>
        <authorList>
            <person name="Jiang F."/>
        </authorList>
    </citation>
    <scope>NUCLEOTIDE SEQUENCE [LARGE SCALE GENOMIC DNA]</scope>
    <source>
        <strain evidence="2">DUOXIRENSHENG_FW03</strain>
        <tissue evidence="2">Leaves</tissue>
    </source>
</reference>
<dbReference type="EMBL" id="JAYMYS010000327">
    <property type="protein sequence ID" value="KAK7365438.1"/>
    <property type="molecule type" value="Genomic_DNA"/>
</dbReference>
<organism evidence="2 4">
    <name type="scientific">Psophocarpus tetragonolobus</name>
    <name type="common">Winged bean</name>
    <name type="synonym">Dolichos tetragonolobus</name>
    <dbReference type="NCBI Taxonomy" id="3891"/>
    <lineage>
        <taxon>Eukaryota</taxon>
        <taxon>Viridiplantae</taxon>
        <taxon>Streptophyta</taxon>
        <taxon>Embryophyta</taxon>
        <taxon>Tracheophyta</taxon>
        <taxon>Spermatophyta</taxon>
        <taxon>Magnoliopsida</taxon>
        <taxon>eudicotyledons</taxon>
        <taxon>Gunneridae</taxon>
        <taxon>Pentapetalae</taxon>
        <taxon>rosids</taxon>
        <taxon>fabids</taxon>
        <taxon>Fabales</taxon>
        <taxon>Fabaceae</taxon>
        <taxon>Papilionoideae</taxon>
        <taxon>50 kb inversion clade</taxon>
        <taxon>NPAAA clade</taxon>
        <taxon>indigoferoid/millettioid clade</taxon>
        <taxon>Phaseoleae</taxon>
        <taxon>Psophocarpus</taxon>
    </lineage>
</organism>
<dbReference type="EMBL" id="JAYMYS010000257">
    <property type="protein sequence ID" value="KAK7365970.1"/>
    <property type="molecule type" value="Genomic_DNA"/>
</dbReference>
<comment type="caution">
    <text evidence="2">The sequence shown here is derived from an EMBL/GenBank/DDBJ whole genome shotgun (WGS) entry which is preliminary data.</text>
</comment>
<evidence type="ECO:0000256" key="1">
    <source>
        <dbReference type="SAM" id="MobiDB-lite"/>
    </source>
</evidence>
<keyword evidence="4" id="KW-1185">Reference proteome</keyword>
<name>A0AAN9N8V6_PSOTE</name>
<feature type="compositionally biased region" description="Pro residues" evidence="1">
    <location>
        <begin position="16"/>
        <end position="27"/>
    </location>
</feature>
<gene>
    <name evidence="3" type="ORF">VNO78_38730</name>
    <name evidence="2" type="ORF">VNO78_39636</name>
</gene>
<feature type="compositionally biased region" description="Basic and acidic residues" evidence="1">
    <location>
        <begin position="28"/>
        <end position="49"/>
    </location>
</feature>
<proteinExistence type="predicted"/>
<dbReference type="AlphaFoldDB" id="A0AAN9N8V6"/>
<protein>
    <submittedName>
        <fullName evidence="2">Uncharacterized protein</fullName>
    </submittedName>
</protein>
<feature type="compositionally biased region" description="Polar residues" evidence="1">
    <location>
        <begin position="1"/>
        <end position="11"/>
    </location>
</feature>
<accession>A0AAN9N8V6</accession>
<feature type="region of interest" description="Disordered" evidence="1">
    <location>
        <begin position="1"/>
        <end position="49"/>
    </location>
</feature>